<evidence type="ECO:0008006" key="3">
    <source>
        <dbReference type="Google" id="ProtNLM"/>
    </source>
</evidence>
<proteinExistence type="predicted"/>
<sequence length="64" mass="7233">MDVLDTALTRLADAQQAVHDARRELHAVIRHKVARGTRGTQAEIARTTGYTRERIRQIVQGKEP</sequence>
<evidence type="ECO:0000313" key="2">
    <source>
        <dbReference type="Proteomes" id="UP001299596"/>
    </source>
</evidence>
<accession>A0ABU5XPJ5</accession>
<gene>
    <name evidence="1" type="ORF">K6T79_18345</name>
</gene>
<organism evidence="1 2">
    <name type="scientific">[Mycobacterium] crassicus</name>
    <dbReference type="NCBI Taxonomy" id="2872309"/>
    <lineage>
        <taxon>Bacteria</taxon>
        <taxon>Bacillati</taxon>
        <taxon>Actinomycetota</taxon>
        <taxon>Actinomycetes</taxon>
        <taxon>Mycobacteriales</taxon>
        <taxon>Mycobacteriaceae</taxon>
        <taxon>Mycolicibacter</taxon>
    </lineage>
</organism>
<dbReference type="Proteomes" id="UP001299596">
    <property type="component" value="Unassembled WGS sequence"/>
</dbReference>
<dbReference type="EMBL" id="JAYJJR010000013">
    <property type="protein sequence ID" value="MEB3023006.1"/>
    <property type="molecule type" value="Genomic_DNA"/>
</dbReference>
<evidence type="ECO:0000313" key="1">
    <source>
        <dbReference type="EMBL" id="MEB3023006.1"/>
    </source>
</evidence>
<reference evidence="1 2" key="1">
    <citation type="submission" date="2023-12" db="EMBL/GenBank/DDBJ databases">
        <title>Description of new species of Mycobacterium terrae complex isolated from sewage at the Sao Paulo Zoological Park Foundation in Brazil.</title>
        <authorList>
            <person name="Romagnoli C.L."/>
            <person name="Conceicao E.C."/>
            <person name="Machado E."/>
            <person name="Barreto L.B.P.F."/>
            <person name="Sharma A."/>
            <person name="Silva N.M."/>
            <person name="Marques L.E."/>
            <person name="Juliana M.A."/>
            <person name="Lourenco M.C.S."/>
            <person name="Digiampietri L.A."/>
            <person name="Suffys P.N."/>
            <person name="Viana-Niero C."/>
        </authorList>
    </citation>
    <scope>NUCLEOTIDE SEQUENCE [LARGE SCALE GENOMIC DNA]</scope>
    <source>
        <strain evidence="1 2">MYC098</strain>
    </source>
</reference>
<keyword evidence="2" id="KW-1185">Reference proteome</keyword>
<name>A0ABU5XPJ5_9MYCO</name>
<protein>
    <recommendedName>
        <fullName evidence="3">RNA polymerase sigma-70 region 4 domain-containing protein</fullName>
    </recommendedName>
</protein>
<dbReference type="InterPro" id="IPR036388">
    <property type="entry name" value="WH-like_DNA-bd_sf"/>
</dbReference>
<comment type="caution">
    <text evidence="1">The sequence shown here is derived from an EMBL/GenBank/DDBJ whole genome shotgun (WGS) entry which is preliminary data.</text>
</comment>
<dbReference type="Gene3D" id="1.10.10.10">
    <property type="entry name" value="Winged helix-like DNA-binding domain superfamily/Winged helix DNA-binding domain"/>
    <property type="match status" value="1"/>
</dbReference>
<dbReference type="RefSeq" id="WP_329780269.1">
    <property type="nucleotide sequence ID" value="NZ_JAYJJR010000013.1"/>
</dbReference>